<dbReference type="Proteomes" id="UP000887576">
    <property type="component" value="Unplaced"/>
</dbReference>
<proteinExistence type="predicted"/>
<evidence type="ECO:0000313" key="2">
    <source>
        <dbReference type="WBParaSite" id="JU765_v2.g5905.t1"/>
    </source>
</evidence>
<sequence>MADRVPTIFTRATNNYGEDVKFYVSHNGMSMPTQYLPVVAFRAGLFGTFSLRFFILKHTRPIVSGFIVSGGNLPPEENAVAYVQPKLPDVEQNDEFLKFCECSDALLQERMMPSFRAQVEKDKQEGKFENLATSYIVVGYDTRKDSARLAKCVVDGIDFLNIPTIKSVLLKEPITTPLHHLLTLMEDINFDIHDPLKYLREFVASLANKITHIHGKSLNIDCANGVVALWARYYIPEILAHKVYLSNARVDDPSLINHRCGVEFISKFHTRLNPSKKMITHDHTAHFSSNGDKLGYSFVNSDGVFCYLDGFHIAYLILDFIYAHLGEDDFEITEEERNSLKYGVLTTYYTNGAFDKAILKYKDLFPNYKTEPFIQDLNNLVQRYDIGIYFSSVGYGIVHFSTEIMDLMISTNAYLYDFTAFFQYPTSDACATMLAVEYILARKSLSVAEWFESFKYLPWTFANCTVPNYEEYETDPNDSEVLLKPDNVRQFTLKINKSGQSRIYVRKGQKQNMILFYVEAETKEMVNEIIEDASKLMRGELVVTE</sequence>
<dbReference type="WBParaSite" id="JU765_v2.g5905.t1">
    <property type="protein sequence ID" value="JU765_v2.g5905.t1"/>
    <property type="gene ID" value="JU765_v2.g5905"/>
</dbReference>
<reference evidence="2" key="1">
    <citation type="submission" date="2022-11" db="UniProtKB">
        <authorList>
            <consortium name="WormBaseParasite"/>
        </authorList>
    </citation>
    <scope>IDENTIFICATION</scope>
</reference>
<organism evidence="1 2">
    <name type="scientific">Panagrolaimus sp. JU765</name>
    <dbReference type="NCBI Taxonomy" id="591449"/>
    <lineage>
        <taxon>Eukaryota</taxon>
        <taxon>Metazoa</taxon>
        <taxon>Ecdysozoa</taxon>
        <taxon>Nematoda</taxon>
        <taxon>Chromadorea</taxon>
        <taxon>Rhabditida</taxon>
        <taxon>Tylenchina</taxon>
        <taxon>Panagrolaimomorpha</taxon>
        <taxon>Panagrolaimoidea</taxon>
        <taxon>Panagrolaimidae</taxon>
        <taxon>Panagrolaimus</taxon>
    </lineage>
</organism>
<accession>A0AC34RE39</accession>
<protein>
    <submittedName>
        <fullName evidence="2">Uncharacterized protein</fullName>
    </submittedName>
</protein>
<evidence type="ECO:0000313" key="1">
    <source>
        <dbReference type="Proteomes" id="UP000887576"/>
    </source>
</evidence>
<name>A0AC34RE39_9BILA</name>